<dbReference type="Pfam" id="PF02185">
    <property type="entry name" value="HR1"/>
    <property type="match status" value="3"/>
</dbReference>
<feature type="domain" description="AGC-kinase C-terminal" evidence="25">
    <location>
        <begin position="1269"/>
        <end position="1341"/>
    </location>
</feature>
<comment type="similarity">
    <text evidence="5">Belongs to the protein kinase superfamily. AGC Ser/Thr protein kinase family. PKC subfamily.</text>
</comment>
<dbReference type="GO" id="GO:0031267">
    <property type="term" value="F:small GTPase binding"/>
    <property type="evidence" value="ECO:0007669"/>
    <property type="project" value="InterPro"/>
</dbReference>
<dbReference type="SUPFAM" id="SSF46585">
    <property type="entry name" value="HR1 repeat"/>
    <property type="match status" value="3"/>
</dbReference>
<dbReference type="PROSITE" id="PS51285">
    <property type="entry name" value="AGC_KINASE_CTER"/>
    <property type="match status" value="1"/>
</dbReference>
<dbReference type="PANTHER" id="PTHR24351">
    <property type="entry name" value="RIBOSOMAL PROTEIN S6 KINASE"/>
    <property type="match status" value="1"/>
</dbReference>
<feature type="region of interest" description="Disordered" evidence="22">
    <location>
        <begin position="849"/>
        <end position="873"/>
    </location>
</feature>
<dbReference type="PROSITE" id="PS00107">
    <property type="entry name" value="PROTEIN_KINASE_ATP"/>
    <property type="match status" value="1"/>
</dbReference>
<dbReference type="EC" id="2.7.11.13" evidence="6"/>
<keyword evidence="11" id="KW-0677">Repeat</keyword>
<dbReference type="GO" id="GO:0005634">
    <property type="term" value="C:nucleus"/>
    <property type="evidence" value="ECO:0007669"/>
    <property type="project" value="UniProtKB-SubCell"/>
</dbReference>
<feature type="coiled-coil region" evidence="21">
    <location>
        <begin position="235"/>
        <end position="262"/>
    </location>
</feature>
<evidence type="ECO:0000256" key="19">
    <source>
        <dbReference type="PROSITE-ProRule" id="PRU01207"/>
    </source>
</evidence>
<dbReference type="PROSITE" id="PS50011">
    <property type="entry name" value="PROTEIN_KINASE_DOM"/>
    <property type="match status" value="1"/>
</dbReference>
<evidence type="ECO:0000259" key="25">
    <source>
        <dbReference type="PROSITE" id="PS51285"/>
    </source>
</evidence>
<keyword evidence="9" id="KW-0597">Phosphoprotein</keyword>
<evidence type="ECO:0000256" key="6">
    <source>
        <dbReference type="ARBA" id="ARBA00012429"/>
    </source>
</evidence>
<evidence type="ECO:0000256" key="21">
    <source>
        <dbReference type="SAM" id="Coils"/>
    </source>
</evidence>
<evidence type="ECO:0000256" key="1">
    <source>
        <dbReference type="ARBA" id="ARBA00004123"/>
    </source>
</evidence>
<evidence type="ECO:0000256" key="5">
    <source>
        <dbReference type="ARBA" id="ARBA00005490"/>
    </source>
</evidence>
<dbReference type="Gene3D" id="1.10.510.10">
    <property type="entry name" value="Transferase(Phosphotransferase) domain 1"/>
    <property type="match status" value="1"/>
</dbReference>
<name>A0A922IDG4_DERFA</name>
<dbReference type="GO" id="GO:0032154">
    <property type="term" value="C:cleavage furrow"/>
    <property type="evidence" value="ECO:0007669"/>
    <property type="project" value="UniProtKB-SubCell"/>
</dbReference>
<keyword evidence="15 19" id="KW-0175">Coiled coil</keyword>
<comment type="caution">
    <text evidence="27">The sequence shown here is derived from an EMBL/GenBank/DDBJ whole genome shotgun (WGS) entry which is preliminary data.</text>
</comment>
<evidence type="ECO:0000256" key="12">
    <source>
        <dbReference type="ARBA" id="ARBA00022741"/>
    </source>
</evidence>
<evidence type="ECO:0000256" key="2">
    <source>
        <dbReference type="ARBA" id="ARBA00004214"/>
    </source>
</evidence>
<dbReference type="SUPFAM" id="SSF56112">
    <property type="entry name" value="Protein kinase-like (PK-like)"/>
    <property type="match status" value="1"/>
</dbReference>
<dbReference type="InterPro" id="IPR011072">
    <property type="entry name" value="HR1_rho-bd"/>
</dbReference>
<keyword evidence="8" id="KW-0723">Serine/threonine-protein kinase</keyword>
<dbReference type="InterPro" id="IPR036274">
    <property type="entry name" value="HR1_rpt_sf"/>
</dbReference>
<dbReference type="SMART" id="SM00220">
    <property type="entry name" value="S_TKc"/>
    <property type="match status" value="1"/>
</dbReference>
<evidence type="ECO:0000256" key="16">
    <source>
        <dbReference type="ARBA" id="ARBA00023242"/>
    </source>
</evidence>
<comment type="catalytic activity">
    <reaction evidence="18">
        <text>L-seryl-[protein] + ATP = O-phospho-L-seryl-[protein] + ADP + H(+)</text>
        <dbReference type="Rhea" id="RHEA:17989"/>
        <dbReference type="Rhea" id="RHEA-COMP:9863"/>
        <dbReference type="Rhea" id="RHEA-COMP:11604"/>
        <dbReference type="ChEBI" id="CHEBI:15378"/>
        <dbReference type="ChEBI" id="CHEBI:29999"/>
        <dbReference type="ChEBI" id="CHEBI:30616"/>
        <dbReference type="ChEBI" id="CHEBI:83421"/>
        <dbReference type="ChEBI" id="CHEBI:456216"/>
        <dbReference type="EC" id="2.7.11.13"/>
    </reaction>
</comment>
<feature type="compositionally biased region" description="Low complexity" evidence="22">
    <location>
        <begin position="757"/>
        <end position="775"/>
    </location>
</feature>
<dbReference type="PROSITE" id="PS00108">
    <property type="entry name" value="PROTEIN_KINASE_ST"/>
    <property type="match status" value="1"/>
</dbReference>
<evidence type="ECO:0000256" key="20">
    <source>
        <dbReference type="PROSITE-ProRule" id="PRU10141"/>
    </source>
</evidence>
<organism evidence="27 28">
    <name type="scientific">Dermatophagoides farinae</name>
    <name type="common">American house dust mite</name>
    <dbReference type="NCBI Taxonomy" id="6954"/>
    <lineage>
        <taxon>Eukaryota</taxon>
        <taxon>Metazoa</taxon>
        <taxon>Ecdysozoa</taxon>
        <taxon>Arthropoda</taxon>
        <taxon>Chelicerata</taxon>
        <taxon>Arachnida</taxon>
        <taxon>Acari</taxon>
        <taxon>Acariformes</taxon>
        <taxon>Sarcoptiformes</taxon>
        <taxon>Astigmata</taxon>
        <taxon>Psoroptidia</taxon>
        <taxon>Analgoidea</taxon>
        <taxon>Pyroglyphidae</taxon>
        <taxon>Dermatophagoidinae</taxon>
        <taxon>Dermatophagoides</taxon>
    </lineage>
</organism>
<dbReference type="InterPro" id="IPR017441">
    <property type="entry name" value="Protein_kinase_ATP_BS"/>
</dbReference>
<evidence type="ECO:0000256" key="14">
    <source>
        <dbReference type="ARBA" id="ARBA00022840"/>
    </source>
</evidence>
<evidence type="ECO:0000313" key="27">
    <source>
        <dbReference type="EMBL" id="KAH9529115.1"/>
    </source>
</evidence>
<evidence type="ECO:0000259" key="24">
    <source>
        <dbReference type="PROSITE" id="PS50011"/>
    </source>
</evidence>
<dbReference type="GO" id="GO:0005524">
    <property type="term" value="F:ATP binding"/>
    <property type="evidence" value="ECO:0007669"/>
    <property type="project" value="UniProtKB-UniRule"/>
</dbReference>
<dbReference type="SMART" id="SM00742">
    <property type="entry name" value="Hr1"/>
    <property type="match status" value="3"/>
</dbReference>
<feature type="region of interest" description="Disordered" evidence="22">
    <location>
        <begin position="1"/>
        <end position="22"/>
    </location>
</feature>
<keyword evidence="13 27" id="KW-0418">Kinase</keyword>
<keyword evidence="28" id="KW-1185">Reference proteome</keyword>
<evidence type="ECO:0000256" key="8">
    <source>
        <dbReference type="ARBA" id="ARBA00022527"/>
    </source>
</evidence>
<dbReference type="GO" id="GO:0004697">
    <property type="term" value="F:diacylglycerol-dependent serine/threonine kinase activity"/>
    <property type="evidence" value="ECO:0007669"/>
    <property type="project" value="UniProtKB-EC"/>
</dbReference>
<gene>
    <name evidence="27" type="primary">PKN2_1</name>
    <name evidence="27" type="ORF">DERF_003019</name>
</gene>
<keyword evidence="10" id="KW-0808">Transferase</keyword>
<evidence type="ECO:0000256" key="3">
    <source>
        <dbReference type="ARBA" id="ARBA00004496"/>
    </source>
</evidence>
<feature type="region of interest" description="Disordered" evidence="22">
    <location>
        <begin position="951"/>
        <end position="991"/>
    </location>
</feature>
<dbReference type="CDD" id="cd05589">
    <property type="entry name" value="STKc_PKN"/>
    <property type="match status" value="1"/>
</dbReference>
<dbReference type="CDD" id="cd11622">
    <property type="entry name" value="HR1_PKN_1"/>
    <property type="match status" value="1"/>
</dbReference>
<evidence type="ECO:0000256" key="22">
    <source>
        <dbReference type="SAM" id="MobiDB-lite"/>
    </source>
</evidence>
<dbReference type="Pfam" id="PF00433">
    <property type="entry name" value="Pkinase_C"/>
    <property type="match status" value="1"/>
</dbReference>
<feature type="binding site" evidence="20">
    <location>
        <position position="1038"/>
    </location>
    <ligand>
        <name>ATP</name>
        <dbReference type="ChEBI" id="CHEBI:30616"/>
    </ligand>
</feature>
<dbReference type="InterPro" id="IPR008271">
    <property type="entry name" value="Ser/Thr_kinase_AS"/>
</dbReference>
<evidence type="ECO:0000256" key="9">
    <source>
        <dbReference type="ARBA" id="ARBA00022553"/>
    </source>
</evidence>
<evidence type="ECO:0000256" key="13">
    <source>
        <dbReference type="ARBA" id="ARBA00022777"/>
    </source>
</evidence>
<evidence type="ECO:0000259" key="26">
    <source>
        <dbReference type="PROSITE" id="PS51860"/>
    </source>
</evidence>
<feature type="domain" description="REM-1" evidence="26">
    <location>
        <begin position="336"/>
        <end position="418"/>
    </location>
</feature>
<keyword evidence="7" id="KW-0963">Cytoplasm</keyword>
<evidence type="ECO:0000256" key="10">
    <source>
        <dbReference type="ARBA" id="ARBA00022679"/>
    </source>
</evidence>
<dbReference type="InterPro" id="IPR011009">
    <property type="entry name" value="Kinase-like_dom_sf"/>
</dbReference>
<keyword evidence="14 20" id="KW-0067">ATP-binding</keyword>
<dbReference type="EMBL" id="ASGP02000001">
    <property type="protein sequence ID" value="KAH9529115.1"/>
    <property type="molecule type" value="Genomic_DNA"/>
</dbReference>
<dbReference type="GO" id="GO:0007165">
    <property type="term" value="P:signal transduction"/>
    <property type="evidence" value="ECO:0007669"/>
    <property type="project" value="InterPro"/>
</dbReference>
<feature type="domain" description="Protein kinase" evidence="24">
    <location>
        <begin position="1009"/>
        <end position="1268"/>
    </location>
</feature>
<evidence type="ECO:0000256" key="18">
    <source>
        <dbReference type="ARBA" id="ARBA00047470"/>
    </source>
</evidence>
<dbReference type="SUPFAM" id="SSF49562">
    <property type="entry name" value="C2 domain (Calcium/lipid-binding domain, CaLB)"/>
    <property type="match status" value="1"/>
</dbReference>
<feature type="compositionally biased region" description="Polar residues" evidence="22">
    <location>
        <begin position="747"/>
        <end position="756"/>
    </location>
</feature>
<dbReference type="GO" id="GO:0005737">
    <property type="term" value="C:cytoplasm"/>
    <property type="evidence" value="ECO:0007669"/>
    <property type="project" value="UniProtKB-SubCell"/>
</dbReference>
<dbReference type="InterPro" id="IPR000961">
    <property type="entry name" value="AGC-kinase_C"/>
</dbReference>
<feature type="compositionally biased region" description="Polar residues" evidence="22">
    <location>
        <begin position="859"/>
        <end position="873"/>
    </location>
</feature>
<dbReference type="Pfam" id="PF00069">
    <property type="entry name" value="Pkinase"/>
    <property type="match status" value="1"/>
</dbReference>
<dbReference type="InterPro" id="IPR017892">
    <property type="entry name" value="Pkinase_C"/>
</dbReference>
<feature type="domain" description="REM-1" evidence="26">
    <location>
        <begin position="72"/>
        <end position="147"/>
    </location>
</feature>
<evidence type="ECO:0000259" key="23">
    <source>
        <dbReference type="PROSITE" id="PS50004"/>
    </source>
</evidence>
<evidence type="ECO:0000256" key="7">
    <source>
        <dbReference type="ARBA" id="ARBA00022490"/>
    </source>
</evidence>
<protein>
    <recommendedName>
        <fullName evidence="6">protein kinase C</fullName>
        <ecNumber evidence="6">2.7.11.13</ecNumber>
    </recommendedName>
</protein>
<dbReference type="Gene3D" id="1.10.287.160">
    <property type="entry name" value="HR1 repeat"/>
    <property type="match status" value="3"/>
</dbReference>
<dbReference type="InterPro" id="IPR000008">
    <property type="entry name" value="C2_dom"/>
</dbReference>
<sequence>MASSSLASNSPSSSGASSGPISVNMTSSGPNLSSTTSASSWSFFDFLMKKYDLINTSEFIDLIRNRQQQTHNNEPLISDDDKLDLMRQVLRREIRRELKIQEGADKLRRASTDRKAWSNVDKMIKSSNCKLQELNDDLAELERFMVEYHSGSSSNKKINNNQYNNAMYTHSIHNNSMMLLQHQNSNSQASSDSREDYAPLNVDYEGIGMLDMNLSDITTSQQSKPKILSSEAESNLKHQQLIDQLQEQLETFEKRISIEQKVKQGAENMIETLASSSGQNRSDQKRSKVLADQAQLMYEESKTRIEYIRMQIVRVKSEIQNLRQQQEALMENRSANLLGKNQNDNLSHPSLDLRIEELRYRLRVECAVVEGAKNAIRSLSKTSSDKLLHEAQSSMLESSQKVDILRKALDICRSNLPANSPKAQLLKQELESSQSANSLLNSPTIVLATSSDYVASFRNDSQNSANGCGSIGSASSAVSFMSKPAAVTGKLEVRLLGCKNLLEEIPGRSRYKEKDNSGSIDLKNFVRSKGLGRTSSKCYSIKEEISNEIMALLKLDNVTVSQTSWRQCSQEAWDQRFTFDLDRCKELEIQIHWHDWRSLCALKFIRLEEFIDNHRHGIPIPLEPCGILFAEFRFFNPTLITPRSKGLKRQKLFRQKGTDTNFLRPNQMNMTVAAWGRFLKRAFPSTAPTTQQQLLHSQQQPQISSVVTSLATSAPESLTSISNLEQSSSSTVVPISMVGGILASNEQPQPYQNITNKSSTPPQSTKSSAPQSTRSSFEEHSVSSTSSSSSSSTAYPNNKDIRSLINDILTKPLDTISVKSISRESSQDPSGSSSNLLSINLEPIIKEPSPEQQQQQQQVKTPSTSSSINKFSDNSTISIGEISTTSLTTAATTAPHTAPSVTSPSELNISSLKIHSSPSTTSTSSTITSVSSLVPPIIDNIKSFDGEFTSIQRQHSTPDSPEGYQLPVFPKSRNHQQPQPPPKPILCNKSPMTRKSLTPSTKIISLNDFELIAVLGRGHFGKVLLGKYKRTKNYFAIKALKKSDIIARDEIESLLSEKRIFETVTAVRHPFLVNLFACFQTSQHVCFVMEYACGGDLMMHIHDQVFNEPRTIFYASCVLLGLEFLHKNLIVYRDLKLDNLLLDQEGYVKIADFGLCKLGIGYGDRTGTFCGTPEFLAPEVLTENTYTRSVDWWGFGVLIFEMLVGESPFPGDDEEEVFDSIVNEEVKYPKFLSLEAVSLMRRLLKKAPEKRLGSSERDAEDVKRQSFFRNMNFENLLQKKIRPPFVPKVRSMEDVSNFDYEFTSERPQLTPSKEQRPISTEDQQQFRDFDYFSELWAAKICGTDL</sequence>
<dbReference type="PROSITE" id="PS50004">
    <property type="entry name" value="C2"/>
    <property type="match status" value="1"/>
</dbReference>
<evidence type="ECO:0000313" key="28">
    <source>
        <dbReference type="Proteomes" id="UP000790347"/>
    </source>
</evidence>
<evidence type="ECO:0000256" key="4">
    <source>
        <dbReference type="ARBA" id="ARBA00004626"/>
    </source>
</evidence>
<accession>A0A922IDG4</accession>
<dbReference type="InterPro" id="IPR037313">
    <property type="entry name" value="PKN_HR1_1"/>
</dbReference>
<dbReference type="InterPro" id="IPR000719">
    <property type="entry name" value="Prot_kinase_dom"/>
</dbReference>
<evidence type="ECO:0000256" key="11">
    <source>
        <dbReference type="ARBA" id="ARBA00022737"/>
    </source>
</evidence>
<comment type="subcellular location">
    <subcellularLocation>
        <location evidence="4">Cleavage furrow</location>
    </subcellularLocation>
    <subcellularLocation>
        <location evidence="3">Cytoplasm</location>
    </subcellularLocation>
    <subcellularLocation>
        <location evidence="2">Midbody</location>
    </subcellularLocation>
    <subcellularLocation>
        <location evidence="1">Nucleus</location>
    </subcellularLocation>
</comment>
<evidence type="ECO:0000256" key="17">
    <source>
        <dbReference type="ARBA" id="ARBA00047272"/>
    </source>
</evidence>
<dbReference type="PROSITE" id="PS51860">
    <property type="entry name" value="REM_1"/>
    <property type="match status" value="3"/>
</dbReference>
<dbReference type="Proteomes" id="UP000790347">
    <property type="component" value="Unassembled WGS sequence"/>
</dbReference>
<keyword evidence="16" id="KW-0539">Nucleus</keyword>
<dbReference type="SMART" id="SM00133">
    <property type="entry name" value="S_TK_X"/>
    <property type="match status" value="1"/>
</dbReference>
<feature type="region of interest" description="Disordered" evidence="22">
    <location>
        <begin position="747"/>
        <end position="797"/>
    </location>
</feature>
<feature type="compositionally biased region" description="Low complexity" evidence="22">
    <location>
        <begin position="782"/>
        <end position="793"/>
    </location>
</feature>
<reference evidence="27" key="2">
    <citation type="journal article" date="2022" name="Res Sq">
        <title>Comparative Genomics Reveals Insights into the Divergent Evolution of Astigmatic Mites and Household Pest Adaptations.</title>
        <authorList>
            <person name="Xiong Q."/>
            <person name="Wan A.T.-Y."/>
            <person name="Liu X.-Y."/>
            <person name="Fung C.S.-H."/>
            <person name="Xiao X."/>
            <person name="Malainual N."/>
            <person name="Hou J."/>
            <person name="Wang L."/>
            <person name="Wang M."/>
            <person name="Yang K."/>
            <person name="Cui Y."/>
            <person name="Leung E."/>
            <person name="Nong W."/>
            <person name="Shin S.-K."/>
            <person name="Au S."/>
            <person name="Jeong K.Y."/>
            <person name="Chew F.T."/>
            <person name="Hui J."/>
            <person name="Leung T.F."/>
            <person name="Tungtrongchitr A."/>
            <person name="Zhong N."/>
            <person name="Liu Z."/>
            <person name="Tsui S."/>
        </authorList>
    </citation>
    <scope>NUCLEOTIDE SEQUENCE</scope>
    <source>
        <strain evidence="27">Derf</strain>
        <tissue evidence="27">Whole organism</tissue>
    </source>
</reference>
<feature type="domain" description="REM-1" evidence="26">
    <location>
        <begin position="229"/>
        <end position="321"/>
    </location>
</feature>
<dbReference type="Gene3D" id="3.30.200.20">
    <property type="entry name" value="Phosphorylase Kinase, domain 1"/>
    <property type="match status" value="1"/>
</dbReference>
<dbReference type="InterPro" id="IPR035892">
    <property type="entry name" value="C2_domain_sf"/>
</dbReference>
<proteinExistence type="inferred from homology"/>
<comment type="catalytic activity">
    <reaction evidence="17">
        <text>L-threonyl-[protein] + ATP = O-phospho-L-threonyl-[protein] + ADP + H(+)</text>
        <dbReference type="Rhea" id="RHEA:46608"/>
        <dbReference type="Rhea" id="RHEA-COMP:11060"/>
        <dbReference type="Rhea" id="RHEA-COMP:11605"/>
        <dbReference type="ChEBI" id="CHEBI:15378"/>
        <dbReference type="ChEBI" id="CHEBI:30013"/>
        <dbReference type="ChEBI" id="CHEBI:30616"/>
        <dbReference type="ChEBI" id="CHEBI:61977"/>
        <dbReference type="ChEBI" id="CHEBI:456216"/>
        <dbReference type="EC" id="2.7.11.13"/>
    </reaction>
</comment>
<dbReference type="FunFam" id="3.30.200.20:FF:000058">
    <property type="entry name" value="Putative serine/threonine-protein kinase N2"/>
    <property type="match status" value="1"/>
</dbReference>
<reference evidence="27" key="1">
    <citation type="submission" date="2013-05" db="EMBL/GenBank/DDBJ databases">
        <authorList>
            <person name="Yim A.K.Y."/>
            <person name="Chan T.F."/>
            <person name="Ji K.M."/>
            <person name="Liu X.Y."/>
            <person name="Zhou J.W."/>
            <person name="Li R.Q."/>
            <person name="Yang K.Y."/>
            <person name="Li J."/>
            <person name="Li M."/>
            <person name="Law P.T.W."/>
            <person name="Wu Y.L."/>
            <person name="Cai Z.L."/>
            <person name="Qin H."/>
            <person name="Bao Y."/>
            <person name="Leung R.K.K."/>
            <person name="Ng P.K.S."/>
            <person name="Zou J."/>
            <person name="Zhong X.J."/>
            <person name="Ran P.X."/>
            <person name="Zhong N.S."/>
            <person name="Liu Z.G."/>
            <person name="Tsui S.K.W."/>
        </authorList>
    </citation>
    <scope>NUCLEOTIDE SEQUENCE</scope>
    <source>
        <strain evidence="27">Derf</strain>
        <tissue evidence="27">Whole organism</tissue>
    </source>
</reference>
<dbReference type="GO" id="GO:0030496">
    <property type="term" value="C:midbody"/>
    <property type="evidence" value="ECO:0007669"/>
    <property type="project" value="UniProtKB-SubCell"/>
</dbReference>
<keyword evidence="12 20" id="KW-0547">Nucleotide-binding</keyword>
<feature type="domain" description="C2" evidence="23">
    <location>
        <begin position="472"/>
        <end position="629"/>
    </location>
</feature>
<dbReference type="FunFam" id="1.10.510.10:FF:000038">
    <property type="entry name" value="serine/threonine-protein kinase N2 isoform X1"/>
    <property type="match status" value="1"/>
</dbReference>
<evidence type="ECO:0000256" key="15">
    <source>
        <dbReference type="ARBA" id="ARBA00023054"/>
    </source>
</evidence>
<feature type="coiled-coil region" evidence="21">
    <location>
        <begin position="305"/>
        <end position="332"/>
    </location>
</feature>